<feature type="region of interest" description="Disordered" evidence="1">
    <location>
        <begin position="1"/>
        <end position="36"/>
    </location>
</feature>
<evidence type="ECO:0000256" key="1">
    <source>
        <dbReference type="SAM" id="MobiDB-lite"/>
    </source>
</evidence>
<proteinExistence type="predicted"/>
<protein>
    <submittedName>
        <fullName evidence="2">Uncharacterized protein</fullName>
    </submittedName>
</protein>
<feature type="compositionally biased region" description="Basic and acidic residues" evidence="1">
    <location>
        <begin position="81"/>
        <end position="90"/>
    </location>
</feature>
<dbReference type="EMBL" id="SGPK01000001">
    <property type="protein sequence ID" value="THH12385.1"/>
    <property type="molecule type" value="Genomic_DNA"/>
</dbReference>
<dbReference type="OrthoDB" id="3005035at2759"/>
<sequence length="380" mass="42985">MLNNAFRVHDLAAKLDEGPSERQRPQPRKNLSSEVCLLSRLPSSSFMDREGGRNAPKELMKQLRRESLPPLSPPVETDAPSFDRERRTRTDSTTSEGSSSRRGWFSSKIKRSSVGPWKEPESYEIFRAIEKKDIMFLMEIRDRAFHLLLKKTGDATPLVHAMRIGESHREVTIVLLGALSRWVNHLEDSDMADRRTKPLLKALRTNLKLAIDYGLQSAHTDLIASFMQTLIMSEGDKWVAGQIQNVAFALRAGTAGKPVHMAETAVRSFATKELGKAELIAALEDYISNATADLLVMATWTCVSESVHGEAIPTYYFARDDRVFKAFQERLHRHRADLGDVTKRLKWQIRVLVRALDGRTTTYRSKIELLTEELDEGPGV</sequence>
<keyword evidence="3" id="KW-1185">Reference proteome</keyword>
<organism evidence="2 3">
    <name type="scientific">Phellinidium pouzarii</name>
    <dbReference type="NCBI Taxonomy" id="167371"/>
    <lineage>
        <taxon>Eukaryota</taxon>
        <taxon>Fungi</taxon>
        <taxon>Dikarya</taxon>
        <taxon>Basidiomycota</taxon>
        <taxon>Agaricomycotina</taxon>
        <taxon>Agaricomycetes</taxon>
        <taxon>Hymenochaetales</taxon>
        <taxon>Hymenochaetaceae</taxon>
        <taxon>Phellinidium</taxon>
    </lineage>
</organism>
<evidence type="ECO:0000313" key="3">
    <source>
        <dbReference type="Proteomes" id="UP000308199"/>
    </source>
</evidence>
<reference evidence="2 3" key="1">
    <citation type="submission" date="2019-02" db="EMBL/GenBank/DDBJ databases">
        <title>Genome sequencing of the rare red list fungi Phellinidium pouzarii.</title>
        <authorList>
            <person name="Buettner E."/>
            <person name="Kellner H."/>
        </authorList>
    </citation>
    <scope>NUCLEOTIDE SEQUENCE [LARGE SCALE GENOMIC DNA]</scope>
    <source>
        <strain evidence="2 3">DSM 108285</strain>
    </source>
</reference>
<name>A0A4S4LKJ4_9AGAM</name>
<gene>
    <name evidence="2" type="ORF">EW145_g42</name>
</gene>
<dbReference type="Proteomes" id="UP000308199">
    <property type="component" value="Unassembled WGS sequence"/>
</dbReference>
<accession>A0A4S4LKJ4</accession>
<feature type="compositionally biased region" description="Basic and acidic residues" evidence="1">
    <location>
        <begin position="7"/>
        <end position="24"/>
    </location>
</feature>
<evidence type="ECO:0000313" key="2">
    <source>
        <dbReference type="EMBL" id="THH12385.1"/>
    </source>
</evidence>
<feature type="region of interest" description="Disordered" evidence="1">
    <location>
        <begin position="64"/>
        <end position="102"/>
    </location>
</feature>
<dbReference type="AlphaFoldDB" id="A0A4S4LKJ4"/>
<comment type="caution">
    <text evidence="2">The sequence shown here is derived from an EMBL/GenBank/DDBJ whole genome shotgun (WGS) entry which is preliminary data.</text>
</comment>
<feature type="compositionally biased region" description="Low complexity" evidence="1">
    <location>
        <begin position="91"/>
        <end position="102"/>
    </location>
</feature>